<keyword evidence="3" id="KW-0804">Transcription</keyword>
<dbReference type="PANTHER" id="PTHR47785:SF6">
    <property type="entry name" value="ZN(II)2CYS6 TRANSCRIPTION FACTOR (EUROFUNG)"/>
    <property type="match status" value="1"/>
</dbReference>
<feature type="domain" description="Zn(2)-C6 fungal-type" evidence="5">
    <location>
        <begin position="16"/>
        <end position="56"/>
    </location>
</feature>
<dbReference type="Proteomes" id="UP000038010">
    <property type="component" value="Unassembled WGS sequence"/>
</dbReference>
<dbReference type="VEuPathDB" id="FungiDB:AB675_11508"/>
<dbReference type="GO" id="GO:0000981">
    <property type="term" value="F:DNA-binding transcription factor activity, RNA polymerase II-specific"/>
    <property type="evidence" value="ECO:0007669"/>
    <property type="project" value="InterPro"/>
</dbReference>
<dbReference type="GO" id="GO:0003677">
    <property type="term" value="F:DNA binding"/>
    <property type="evidence" value="ECO:0007669"/>
    <property type="project" value="UniProtKB-KW"/>
</dbReference>
<gene>
    <name evidence="6" type="ORF">AB675_11508</name>
</gene>
<dbReference type="OrthoDB" id="6133115at2759"/>
<dbReference type="CDD" id="cd00067">
    <property type="entry name" value="GAL4"/>
    <property type="match status" value="1"/>
</dbReference>
<dbReference type="GO" id="GO:0008270">
    <property type="term" value="F:zinc ion binding"/>
    <property type="evidence" value="ECO:0007669"/>
    <property type="project" value="InterPro"/>
</dbReference>
<protein>
    <recommendedName>
        <fullName evidence="5">Zn(2)-C6 fungal-type domain-containing protein</fullName>
    </recommendedName>
</protein>
<evidence type="ECO:0000259" key="5">
    <source>
        <dbReference type="SMART" id="SM00066"/>
    </source>
</evidence>
<evidence type="ECO:0000313" key="6">
    <source>
        <dbReference type="EMBL" id="KPI39966.1"/>
    </source>
</evidence>
<dbReference type="PANTHER" id="PTHR47785">
    <property type="entry name" value="ZN(II)2CYS6 TRANSCRIPTION FACTOR (EUROFUNG)-RELATED-RELATED"/>
    <property type="match status" value="1"/>
</dbReference>
<dbReference type="SUPFAM" id="SSF57701">
    <property type="entry name" value="Zn2/Cys6 DNA-binding domain"/>
    <property type="match status" value="1"/>
</dbReference>
<keyword evidence="4" id="KW-0539">Nucleus</keyword>
<dbReference type="EMBL" id="LFJN01000013">
    <property type="protein sequence ID" value="KPI39966.1"/>
    <property type="molecule type" value="Genomic_DNA"/>
</dbReference>
<accession>A0A0N1H912</accession>
<keyword evidence="1" id="KW-0805">Transcription regulation</keyword>
<dbReference type="InterPro" id="IPR053181">
    <property type="entry name" value="EcdB-like_regulator"/>
</dbReference>
<keyword evidence="2" id="KW-0238">DNA-binding</keyword>
<dbReference type="AlphaFoldDB" id="A0A0N1H912"/>
<keyword evidence="7" id="KW-1185">Reference proteome</keyword>
<name>A0A0N1H912_9EURO</name>
<proteinExistence type="predicted"/>
<evidence type="ECO:0000256" key="4">
    <source>
        <dbReference type="ARBA" id="ARBA00023242"/>
    </source>
</evidence>
<sequence length="581" mass="66004">MDSDEPVDDSRPTKKSRLFIARLKKTRCDEKRPTCGPCKNAGLECNYGERKATKNEVTLSMILHKLERMDAKIDSLSSTPTSDVRFDHPAELPTSPSTPKLCTTPISFSSRRMFSWPAMRDLLPPSLESVPAEYALNLEENRPKLPVRVEPQADLSPATVRELSEAYFATFNLANPVLDRRMYFQQTMRTAISGGFGYDAHSCCVLMTMALGSFGIRAVDECRPDDLSNGHTTQSNTDGAAEPTGLVYYNEARKRVGFLEGDHCMQACQFYLLAAVYHGQLLRPVDCWSMTMRAAVICLKYWTAPRQVDDWTSDMFSRLFWITVMYQTILTHELTGLPISKIHDMEDQVPLPKFVPYLSSSPADTEEEEESFYHYHFLSQIAHRLFLTRVYTSIYHAMPTGDYPNTALARELYHQLERWRSQLPSGLRFDEETPVDGAGPLGDVLVVALLRSRYFVAQYHLGRPFLYKALHQPSMLTEEDVQRCREALQATLKWADLALNMLSIKSCVPLAFPICGQTFGQLVLMYAFRYNPQPALQQLLPTGWEHWAHRGLQVLRDYSDMSPAIAKDYEIASTLFSMAST</sequence>
<evidence type="ECO:0000313" key="7">
    <source>
        <dbReference type="Proteomes" id="UP000038010"/>
    </source>
</evidence>
<dbReference type="InterPro" id="IPR001138">
    <property type="entry name" value="Zn2Cys6_DnaBD"/>
</dbReference>
<evidence type="ECO:0000256" key="2">
    <source>
        <dbReference type="ARBA" id="ARBA00023125"/>
    </source>
</evidence>
<evidence type="ECO:0000256" key="3">
    <source>
        <dbReference type="ARBA" id="ARBA00023163"/>
    </source>
</evidence>
<dbReference type="GeneID" id="28732243"/>
<comment type="caution">
    <text evidence="6">The sequence shown here is derived from an EMBL/GenBank/DDBJ whole genome shotgun (WGS) entry which is preliminary data.</text>
</comment>
<dbReference type="CDD" id="cd12148">
    <property type="entry name" value="fungal_TF_MHR"/>
    <property type="match status" value="1"/>
</dbReference>
<dbReference type="Pfam" id="PF00172">
    <property type="entry name" value="Zn_clus"/>
    <property type="match status" value="1"/>
</dbReference>
<organism evidence="6 7">
    <name type="scientific">Cyphellophora attinorum</name>
    <dbReference type="NCBI Taxonomy" id="1664694"/>
    <lineage>
        <taxon>Eukaryota</taxon>
        <taxon>Fungi</taxon>
        <taxon>Dikarya</taxon>
        <taxon>Ascomycota</taxon>
        <taxon>Pezizomycotina</taxon>
        <taxon>Eurotiomycetes</taxon>
        <taxon>Chaetothyriomycetidae</taxon>
        <taxon>Chaetothyriales</taxon>
        <taxon>Cyphellophoraceae</taxon>
        <taxon>Cyphellophora</taxon>
    </lineage>
</organism>
<evidence type="ECO:0000256" key="1">
    <source>
        <dbReference type="ARBA" id="ARBA00023015"/>
    </source>
</evidence>
<reference evidence="6 7" key="1">
    <citation type="submission" date="2015-06" db="EMBL/GenBank/DDBJ databases">
        <title>Draft genome of the ant-associated black yeast Phialophora attae CBS 131958.</title>
        <authorList>
            <person name="Moreno L.F."/>
            <person name="Stielow B.J."/>
            <person name="de Hoog S."/>
            <person name="Vicente V.A."/>
            <person name="Weiss V.A."/>
            <person name="de Vries M."/>
            <person name="Cruz L.M."/>
            <person name="Souza E.M."/>
        </authorList>
    </citation>
    <scope>NUCLEOTIDE SEQUENCE [LARGE SCALE GENOMIC DNA]</scope>
    <source>
        <strain evidence="6 7">CBS 131958</strain>
    </source>
</reference>
<dbReference type="RefSeq" id="XP_017999929.1">
    <property type="nucleotide sequence ID" value="XM_018140362.1"/>
</dbReference>
<dbReference type="Gene3D" id="4.10.240.10">
    <property type="entry name" value="Zn(2)-C6 fungal-type DNA-binding domain"/>
    <property type="match status" value="1"/>
</dbReference>
<dbReference type="InterPro" id="IPR036864">
    <property type="entry name" value="Zn2-C6_fun-type_DNA-bd_sf"/>
</dbReference>
<dbReference type="SMART" id="SM00066">
    <property type="entry name" value="GAL4"/>
    <property type="match status" value="1"/>
</dbReference>